<evidence type="ECO:0000256" key="2">
    <source>
        <dbReference type="ARBA" id="ARBA00022670"/>
    </source>
</evidence>
<comment type="similarity">
    <text evidence="1 7">Belongs to the peptidase C14A family.</text>
</comment>
<dbReference type="PANTHER" id="PTHR10454">
    <property type="entry name" value="CASPASE"/>
    <property type="match status" value="1"/>
</dbReference>
<dbReference type="PROSITE" id="PS01121">
    <property type="entry name" value="CASPASE_HIS"/>
    <property type="match status" value="1"/>
</dbReference>
<accession>A0A067R0M8</accession>
<dbReference type="GO" id="GO:0005737">
    <property type="term" value="C:cytoplasm"/>
    <property type="evidence" value="ECO:0007669"/>
    <property type="project" value="TreeGrafter"/>
</dbReference>
<dbReference type="OMA" id="HFTANHC"/>
<keyword evidence="4" id="KW-0378">Hydrolase</keyword>
<reference evidence="10 11" key="1">
    <citation type="journal article" date="2014" name="Nat. Commun.">
        <title>Molecular traces of alternative social organization in a termite genome.</title>
        <authorList>
            <person name="Terrapon N."/>
            <person name="Li C."/>
            <person name="Robertson H.M."/>
            <person name="Ji L."/>
            <person name="Meng X."/>
            <person name="Booth W."/>
            <person name="Chen Z."/>
            <person name="Childers C.P."/>
            <person name="Glastad K.M."/>
            <person name="Gokhale K."/>
            <person name="Gowin J."/>
            <person name="Gronenberg W."/>
            <person name="Hermansen R.A."/>
            <person name="Hu H."/>
            <person name="Hunt B.G."/>
            <person name="Huylmans A.K."/>
            <person name="Khalil S.M."/>
            <person name="Mitchell R.D."/>
            <person name="Munoz-Torres M.C."/>
            <person name="Mustard J.A."/>
            <person name="Pan H."/>
            <person name="Reese J.T."/>
            <person name="Scharf M.E."/>
            <person name="Sun F."/>
            <person name="Vogel H."/>
            <person name="Xiao J."/>
            <person name="Yang W."/>
            <person name="Yang Z."/>
            <person name="Yang Z."/>
            <person name="Zhou J."/>
            <person name="Zhu J."/>
            <person name="Brent C.S."/>
            <person name="Elsik C.G."/>
            <person name="Goodisman M.A."/>
            <person name="Liberles D.A."/>
            <person name="Roe R.M."/>
            <person name="Vargo E.L."/>
            <person name="Vilcinskas A."/>
            <person name="Wang J."/>
            <person name="Bornberg-Bauer E."/>
            <person name="Korb J."/>
            <person name="Zhang G."/>
            <person name="Liebig J."/>
        </authorList>
    </citation>
    <scope>NUCLEOTIDE SEQUENCE [LARGE SCALE GENOMIC DNA]</scope>
    <source>
        <tissue evidence="10">Whole organism</tissue>
    </source>
</reference>
<keyword evidence="11" id="KW-1185">Reference proteome</keyword>
<dbReference type="PRINTS" id="PR00376">
    <property type="entry name" value="IL1BCENZYME"/>
</dbReference>
<dbReference type="SUPFAM" id="SSF52129">
    <property type="entry name" value="Caspase-like"/>
    <property type="match status" value="1"/>
</dbReference>
<dbReference type="FunFam" id="3.40.50.1460:FF:000001">
    <property type="entry name" value="Caspase-3 preproprotein"/>
    <property type="match status" value="1"/>
</dbReference>
<evidence type="ECO:0000256" key="6">
    <source>
        <dbReference type="ARBA" id="ARBA00023145"/>
    </source>
</evidence>
<keyword evidence="3" id="KW-0053">Apoptosis</keyword>
<dbReference type="InterPro" id="IPR002138">
    <property type="entry name" value="Pept_C14_p10"/>
</dbReference>
<dbReference type="InterPro" id="IPR011600">
    <property type="entry name" value="Pept_C14_caspase"/>
</dbReference>
<evidence type="ECO:0000313" key="11">
    <source>
        <dbReference type="Proteomes" id="UP000027135"/>
    </source>
</evidence>
<dbReference type="PANTHER" id="PTHR10454:SF245">
    <property type="entry name" value="CASPASE-RELATED"/>
    <property type="match status" value="1"/>
</dbReference>
<dbReference type="GO" id="GO:0016322">
    <property type="term" value="P:neuron remodeling"/>
    <property type="evidence" value="ECO:0007669"/>
    <property type="project" value="UniProtKB-ARBA"/>
</dbReference>
<evidence type="ECO:0000256" key="7">
    <source>
        <dbReference type="RuleBase" id="RU003971"/>
    </source>
</evidence>
<evidence type="ECO:0000256" key="3">
    <source>
        <dbReference type="ARBA" id="ARBA00022703"/>
    </source>
</evidence>
<evidence type="ECO:0000256" key="1">
    <source>
        <dbReference type="ARBA" id="ARBA00010134"/>
    </source>
</evidence>
<gene>
    <name evidence="10" type="ORF">L798_14388</name>
</gene>
<keyword evidence="5" id="KW-0788">Thiol protease</keyword>
<dbReference type="PROSITE" id="PS50208">
    <property type="entry name" value="CASPASE_P20"/>
    <property type="match status" value="1"/>
</dbReference>
<dbReference type="AlphaFoldDB" id="A0A067R0M8"/>
<dbReference type="GO" id="GO:0004197">
    <property type="term" value="F:cysteine-type endopeptidase activity"/>
    <property type="evidence" value="ECO:0007669"/>
    <property type="project" value="InterPro"/>
</dbReference>
<dbReference type="InterPro" id="IPR002398">
    <property type="entry name" value="Pept_C14"/>
</dbReference>
<dbReference type="SMART" id="SM00115">
    <property type="entry name" value="CASc"/>
    <property type="match status" value="1"/>
</dbReference>
<evidence type="ECO:0000313" key="10">
    <source>
        <dbReference type="EMBL" id="KDR11023.1"/>
    </source>
</evidence>
<dbReference type="eggNOG" id="KOG3573">
    <property type="taxonomic scope" value="Eukaryota"/>
</dbReference>
<dbReference type="EMBL" id="KK853125">
    <property type="protein sequence ID" value="KDR11023.1"/>
    <property type="molecule type" value="Genomic_DNA"/>
</dbReference>
<sequence>MATVDSNVAEVDAVSGGDDVGDALHRPRILPNPNVACMPVDRNSAYYNMNYKRRGMAIIFNHEKFDTHALKQRNGTNVDREKLKETLIDLGFQVTVHDDLKCKEITKIVEQVAGSDHSDCDCFLLAVLSHGEMGIIHARDNPYKPESLWKPFTADKCPTLAGKPKLFFLQACQGDKLDGGITLQKRTEVDGGAMGYKIPTHADFLIVYSTIPGFYSWRNTTNGSWFMQALCCELEDKGTSVHILTLLTFVLQRVALDFESNTPGNIFMHQKKQIPCINSMLTRLLQFTRKDVDKK</sequence>
<keyword evidence="2" id="KW-0645">Protease</keyword>
<dbReference type="OrthoDB" id="6116485at2759"/>
<dbReference type="FunCoup" id="A0A067R0M8">
    <property type="interactions" value="948"/>
</dbReference>
<dbReference type="GO" id="GO:1990525">
    <property type="term" value="F:BIR domain binding"/>
    <property type="evidence" value="ECO:0007669"/>
    <property type="project" value="UniProtKB-ARBA"/>
</dbReference>
<dbReference type="Gene3D" id="3.40.50.1460">
    <property type="match status" value="1"/>
</dbReference>
<dbReference type="InterPro" id="IPR033139">
    <property type="entry name" value="Caspase_cys_AS"/>
</dbReference>
<dbReference type="CDD" id="cd00032">
    <property type="entry name" value="CASc"/>
    <property type="match status" value="1"/>
</dbReference>
<dbReference type="InterPro" id="IPR016129">
    <property type="entry name" value="Caspase_his_AS"/>
</dbReference>
<dbReference type="GO" id="GO:0045476">
    <property type="term" value="P:nurse cell apoptotic process"/>
    <property type="evidence" value="ECO:0007669"/>
    <property type="project" value="UniProtKB-ARBA"/>
</dbReference>
<dbReference type="InterPro" id="IPR015917">
    <property type="entry name" value="Pept_C14A"/>
</dbReference>
<proteinExistence type="inferred from homology"/>
<dbReference type="InterPro" id="IPR029030">
    <property type="entry name" value="Caspase-like_dom_sf"/>
</dbReference>
<dbReference type="STRING" id="136037.A0A067R0M8"/>
<keyword evidence="6" id="KW-0865">Zymogen</keyword>
<dbReference type="GO" id="GO:0043525">
    <property type="term" value="P:positive regulation of neuron apoptotic process"/>
    <property type="evidence" value="ECO:0007669"/>
    <property type="project" value="TreeGrafter"/>
</dbReference>
<dbReference type="GO" id="GO:0006508">
    <property type="term" value="P:proteolysis"/>
    <property type="evidence" value="ECO:0007669"/>
    <property type="project" value="UniProtKB-KW"/>
</dbReference>
<protein>
    <submittedName>
        <fullName evidence="10">Caspase-1</fullName>
    </submittedName>
</protein>
<evidence type="ECO:0000256" key="5">
    <source>
        <dbReference type="ARBA" id="ARBA00022807"/>
    </source>
</evidence>
<dbReference type="InterPro" id="IPR001309">
    <property type="entry name" value="Pept_C14_p20"/>
</dbReference>
<organism evidence="10 11">
    <name type="scientific">Zootermopsis nevadensis</name>
    <name type="common">Dampwood termite</name>
    <dbReference type="NCBI Taxonomy" id="136037"/>
    <lineage>
        <taxon>Eukaryota</taxon>
        <taxon>Metazoa</taxon>
        <taxon>Ecdysozoa</taxon>
        <taxon>Arthropoda</taxon>
        <taxon>Hexapoda</taxon>
        <taxon>Insecta</taxon>
        <taxon>Pterygota</taxon>
        <taxon>Neoptera</taxon>
        <taxon>Polyneoptera</taxon>
        <taxon>Dictyoptera</taxon>
        <taxon>Blattodea</taxon>
        <taxon>Blattoidea</taxon>
        <taxon>Termitoidae</taxon>
        <taxon>Termopsidae</taxon>
        <taxon>Zootermopsis</taxon>
    </lineage>
</organism>
<dbReference type="Pfam" id="PF00656">
    <property type="entry name" value="Peptidase_C14"/>
    <property type="match status" value="1"/>
</dbReference>
<evidence type="ECO:0000259" key="9">
    <source>
        <dbReference type="PROSITE" id="PS50208"/>
    </source>
</evidence>
<dbReference type="PROSITE" id="PS01122">
    <property type="entry name" value="CASPASE_CYS"/>
    <property type="match status" value="1"/>
</dbReference>
<dbReference type="Proteomes" id="UP000027135">
    <property type="component" value="Unassembled WGS sequence"/>
</dbReference>
<feature type="domain" description="Caspase family p20" evidence="9">
    <location>
        <begin position="53"/>
        <end position="176"/>
    </location>
</feature>
<dbReference type="InParanoid" id="A0A067R0M8"/>
<name>A0A067R0M8_ZOONE</name>
<evidence type="ECO:0000259" key="8">
    <source>
        <dbReference type="PROSITE" id="PS50207"/>
    </source>
</evidence>
<feature type="domain" description="Caspase family p10" evidence="8">
    <location>
        <begin position="194"/>
        <end position="289"/>
    </location>
</feature>
<dbReference type="GO" id="GO:0045751">
    <property type="term" value="P:negative regulation of Toll signaling pathway"/>
    <property type="evidence" value="ECO:0007669"/>
    <property type="project" value="UniProtKB-ARBA"/>
</dbReference>
<dbReference type="PROSITE" id="PS50207">
    <property type="entry name" value="CASPASE_P10"/>
    <property type="match status" value="1"/>
</dbReference>
<evidence type="ECO:0000256" key="4">
    <source>
        <dbReference type="ARBA" id="ARBA00022801"/>
    </source>
</evidence>